<protein>
    <submittedName>
        <fullName evidence="3">Uncharacterized protein</fullName>
    </submittedName>
</protein>
<feature type="transmembrane region" description="Helical" evidence="1">
    <location>
        <begin position="53"/>
        <end position="77"/>
    </location>
</feature>
<organism evidence="3 4">
    <name type="scientific">Marmota monax</name>
    <name type="common">Woodchuck</name>
    <dbReference type="NCBI Taxonomy" id="9995"/>
    <lineage>
        <taxon>Eukaryota</taxon>
        <taxon>Metazoa</taxon>
        <taxon>Chordata</taxon>
        <taxon>Craniata</taxon>
        <taxon>Vertebrata</taxon>
        <taxon>Euteleostomi</taxon>
        <taxon>Mammalia</taxon>
        <taxon>Eutheria</taxon>
        <taxon>Euarchontoglires</taxon>
        <taxon>Glires</taxon>
        <taxon>Rodentia</taxon>
        <taxon>Sciuromorpha</taxon>
        <taxon>Sciuridae</taxon>
        <taxon>Xerinae</taxon>
        <taxon>Marmotini</taxon>
        <taxon>Marmota</taxon>
    </lineage>
</organism>
<sequence>MAWGQYPDSFSYQPLACAFFSPLAISCCVFFRKHNLQWQQEVVIRGRYWPQKWFPCSHCLSLIFTDAILWIFVVVVINAASFSKSDQAPGHMAVHVEILQWY</sequence>
<reference evidence="3 4" key="1">
    <citation type="submission" date="2019-04" db="EMBL/GenBank/DDBJ databases">
        <authorList>
            <person name="Alioto T."/>
            <person name="Alioto T."/>
        </authorList>
    </citation>
    <scope>NUCLEOTIDE SEQUENCE [LARGE SCALE GENOMIC DNA]</scope>
</reference>
<gene>
    <name evidence="2" type="ORF">GHT09_016672</name>
    <name evidence="3" type="ORF">MONAX_5E004767</name>
</gene>
<proteinExistence type="predicted"/>
<dbReference type="AlphaFoldDB" id="A0A5E4BNM0"/>
<evidence type="ECO:0000313" key="2">
    <source>
        <dbReference type="EMBL" id="KAF7472394.1"/>
    </source>
</evidence>
<dbReference type="Proteomes" id="UP000662637">
    <property type="component" value="Unassembled WGS sequence"/>
</dbReference>
<dbReference type="EMBL" id="CABDUW010000543">
    <property type="protein sequence ID" value="VTJ71218.1"/>
    <property type="molecule type" value="Genomic_DNA"/>
</dbReference>
<feature type="transmembrane region" description="Helical" evidence="1">
    <location>
        <begin position="12"/>
        <end position="32"/>
    </location>
</feature>
<keyword evidence="1" id="KW-1133">Transmembrane helix</keyword>
<evidence type="ECO:0000313" key="3">
    <source>
        <dbReference type="EMBL" id="VTJ71218.1"/>
    </source>
</evidence>
<dbReference type="Proteomes" id="UP000335636">
    <property type="component" value="Unassembled WGS sequence"/>
</dbReference>
<name>A0A5E4BNM0_MARMO</name>
<keyword evidence="4" id="KW-1185">Reference proteome</keyword>
<dbReference type="EMBL" id="WJEC01006520">
    <property type="protein sequence ID" value="KAF7472394.1"/>
    <property type="molecule type" value="Genomic_DNA"/>
</dbReference>
<evidence type="ECO:0000313" key="4">
    <source>
        <dbReference type="Proteomes" id="UP000335636"/>
    </source>
</evidence>
<accession>A0A5E4BNM0</accession>
<reference evidence="2" key="2">
    <citation type="submission" date="2020-08" db="EMBL/GenBank/DDBJ databases">
        <authorList>
            <person name="Shumante A."/>
            <person name="Zimin A.V."/>
            <person name="Puiu D."/>
            <person name="Salzberg S.L."/>
        </authorList>
    </citation>
    <scope>NUCLEOTIDE SEQUENCE</scope>
    <source>
        <strain evidence="2">WC2-LM</strain>
        <tissue evidence="2">Liver</tissue>
    </source>
</reference>
<evidence type="ECO:0000256" key="1">
    <source>
        <dbReference type="SAM" id="Phobius"/>
    </source>
</evidence>
<keyword evidence="1" id="KW-0472">Membrane</keyword>
<keyword evidence="1" id="KW-0812">Transmembrane</keyword>